<dbReference type="Pfam" id="PF00571">
    <property type="entry name" value="CBS"/>
    <property type="match status" value="2"/>
</dbReference>
<feature type="domain" description="CBS" evidence="4">
    <location>
        <begin position="231"/>
        <end position="291"/>
    </location>
</feature>
<dbReference type="Pfam" id="PF10335">
    <property type="entry name" value="DUF294_C"/>
    <property type="match status" value="1"/>
</dbReference>
<feature type="domain" description="Cyclic nucleotide-binding" evidence="3">
    <location>
        <begin position="14"/>
        <end position="135"/>
    </location>
</feature>
<dbReference type="GO" id="GO:0008773">
    <property type="term" value="F:[protein-PII] uridylyltransferase activity"/>
    <property type="evidence" value="ECO:0007669"/>
    <property type="project" value="InterPro"/>
</dbReference>
<dbReference type="PANTHER" id="PTHR43080:SF2">
    <property type="entry name" value="CBS DOMAIN-CONTAINING PROTEIN"/>
    <property type="match status" value="1"/>
</dbReference>
<dbReference type="Proteomes" id="UP000005778">
    <property type="component" value="Chromosome"/>
</dbReference>
<evidence type="ECO:0000256" key="1">
    <source>
        <dbReference type="ARBA" id="ARBA00023122"/>
    </source>
</evidence>
<dbReference type="Gene3D" id="3.10.580.10">
    <property type="entry name" value="CBS-domain"/>
    <property type="match status" value="1"/>
</dbReference>
<dbReference type="InterPro" id="IPR018490">
    <property type="entry name" value="cNMP-bd_dom_sf"/>
</dbReference>
<dbReference type="InterPro" id="IPR005105">
    <property type="entry name" value="GlnD_Uridyltrans_N"/>
</dbReference>
<dbReference type="InterPro" id="IPR000595">
    <property type="entry name" value="cNMP-bd_dom"/>
</dbReference>
<accession>I5B5G7</accession>
<gene>
    <name evidence="5" type="ORF">DespoDRAFT_02913</name>
</gene>
<dbReference type="InterPro" id="IPR000644">
    <property type="entry name" value="CBS_dom"/>
</dbReference>
<dbReference type="PANTHER" id="PTHR43080">
    <property type="entry name" value="CBS DOMAIN-CONTAINING PROTEIN CBSX3, MITOCHONDRIAL"/>
    <property type="match status" value="1"/>
</dbReference>
<evidence type="ECO:0000259" key="4">
    <source>
        <dbReference type="PROSITE" id="PS51371"/>
    </source>
</evidence>
<dbReference type="PROSITE" id="PS50042">
    <property type="entry name" value="CNMP_BINDING_3"/>
    <property type="match status" value="1"/>
</dbReference>
<sequence>MSQDYFVFLSNIAPFSFLSEKEIKHISELIQVELFNEKKILFRQGISRLEKIYILKEGTAERFYESIDKKIVKDALHKGEIFGGISILLNESIAIRSLEIQENTSFYTFPKNVFISLCDKYDDFKYHFTNIFGKRMLDKTYLNLIVKKKSDKEQSIQFFSNSISSVIRRNVLFCGVNNSIKDAAILMKQHRCSSILIKQEGRFIGIATDQDFRNRVVAADLKISNPISDIMSDPLISISEHSSVFEAFIKIMKTGVKHLAVINNENDAVGVISNSDLINAQGKLPFLFIKEINKAVSYEEISKKQKQLPQSIYILINEGAKAQNINNFVTAITDAILEKLIKFAIEEIGQPPVKFAFMVMGSEGRKEQTLKTDQDNAIIFEDVNGEELESVNAYFLRIGEHVCNLLDKIGYDFCKGDIMAKNPKWCQPVSTWKKYFKEWIYNANSEALLQISIFFDFRFGYGDIGLVNELREDLFNLLGNRRGFFRYMAVNTTHFRVPIGFFGNFIVESQGKFKNTFDIKAPMMLVVDFARVYALQHKISATNTMERLELLYKKNAISESDYNDITHSYSYMMNLRFINQINGIINEGGEPNNNINPKKLSRIEQQTLKEIFKKIEAWVKLQQDFLGVI</sequence>
<dbReference type="eggNOG" id="COG2905">
    <property type="taxonomic scope" value="Bacteria"/>
</dbReference>
<dbReference type="CDD" id="cd00038">
    <property type="entry name" value="CAP_ED"/>
    <property type="match status" value="1"/>
</dbReference>
<evidence type="ECO:0000259" key="3">
    <source>
        <dbReference type="PROSITE" id="PS50042"/>
    </source>
</evidence>
<dbReference type="PROSITE" id="PS51371">
    <property type="entry name" value="CBS"/>
    <property type="match status" value="2"/>
</dbReference>
<dbReference type="Gene3D" id="2.60.120.10">
    <property type="entry name" value="Jelly Rolls"/>
    <property type="match status" value="1"/>
</dbReference>
<dbReference type="SMART" id="SM00116">
    <property type="entry name" value="CBS"/>
    <property type="match status" value="2"/>
</dbReference>
<dbReference type="CDD" id="cd05401">
    <property type="entry name" value="NT_GlnE_GlnD_like"/>
    <property type="match status" value="1"/>
</dbReference>
<name>I5B5G7_9BACT</name>
<dbReference type="AlphaFoldDB" id="I5B5G7"/>
<dbReference type="InterPro" id="IPR046342">
    <property type="entry name" value="CBS_dom_sf"/>
</dbReference>
<dbReference type="Pfam" id="PF03445">
    <property type="entry name" value="DUF294"/>
    <property type="match status" value="1"/>
</dbReference>
<dbReference type="InterPro" id="IPR014710">
    <property type="entry name" value="RmlC-like_jellyroll"/>
</dbReference>
<reference evidence="5 6" key="1">
    <citation type="submission" date="2011-09" db="EMBL/GenBank/DDBJ databases">
        <authorList>
            <consortium name="US DOE Joint Genome Institute (JGI-PGF)"/>
            <person name="Lucas S."/>
            <person name="Han J."/>
            <person name="Lapidus A."/>
            <person name="Cheng J.-F."/>
            <person name="Goodwin L."/>
            <person name="Pitluck S."/>
            <person name="Peters L."/>
            <person name="Land M.L."/>
            <person name="Hauser L."/>
            <person name="Orellana R."/>
            <person name="Lovley D."/>
            <person name="Woyke T.J."/>
        </authorList>
    </citation>
    <scope>NUCLEOTIDE SEQUENCE [LARGE SCALE GENOMIC DNA]</scope>
    <source>
        <strain evidence="5 6">2ac9</strain>
    </source>
</reference>
<dbReference type="SUPFAM" id="SSF54631">
    <property type="entry name" value="CBS-domain pair"/>
    <property type="match status" value="1"/>
</dbReference>
<dbReference type="InterPro" id="IPR018821">
    <property type="entry name" value="DUF294_put_nucleoTrafse_sb-bd"/>
</dbReference>
<evidence type="ECO:0000313" key="6">
    <source>
        <dbReference type="Proteomes" id="UP000005778"/>
    </source>
</evidence>
<dbReference type="RefSeq" id="WP_004074350.1">
    <property type="nucleotide sequence ID" value="NZ_CM001488.1"/>
</dbReference>
<dbReference type="InterPro" id="IPR051257">
    <property type="entry name" value="Diverse_CBS-Domain"/>
</dbReference>
<feature type="domain" description="CBS" evidence="4">
    <location>
        <begin position="167"/>
        <end position="223"/>
    </location>
</feature>
<dbReference type="InterPro" id="IPR043519">
    <property type="entry name" value="NT_sf"/>
</dbReference>
<dbReference type="SUPFAM" id="SSF51206">
    <property type="entry name" value="cAMP-binding domain-like"/>
    <property type="match status" value="1"/>
</dbReference>
<proteinExistence type="predicted"/>
<reference evidence="5 6" key="2">
    <citation type="submission" date="2012-02" db="EMBL/GenBank/DDBJ databases">
        <title>Improved High-Quality Draft sequence of Desulfobacter postgatei 2ac9.</title>
        <authorList>
            <consortium name="US DOE Joint Genome Institute"/>
            <person name="Lucas S."/>
            <person name="Han J."/>
            <person name="Lapidus A."/>
            <person name="Cheng J.-F."/>
            <person name="Goodwin L."/>
            <person name="Pitluck S."/>
            <person name="Peters L."/>
            <person name="Ovchinnikova G."/>
            <person name="Held B."/>
            <person name="Detter J.C."/>
            <person name="Han C."/>
            <person name="Tapia R."/>
            <person name="Land M."/>
            <person name="Hauser L."/>
            <person name="Kyrpides N."/>
            <person name="Ivanova N."/>
            <person name="Pagani I."/>
            <person name="Orellana R."/>
            <person name="Lovley D."/>
            <person name="Woyke T."/>
        </authorList>
    </citation>
    <scope>NUCLEOTIDE SEQUENCE [LARGE SCALE GENOMIC DNA]</scope>
    <source>
        <strain evidence="5 6">2ac9</strain>
    </source>
</reference>
<dbReference type="Pfam" id="PF00027">
    <property type="entry name" value="cNMP_binding"/>
    <property type="match status" value="1"/>
</dbReference>
<protein>
    <submittedName>
        <fullName evidence="5">Putative signal-transduction protein containing cAMP-binding and CBS domains</fullName>
    </submittedName>
</protein>
<organism evidence="5 6">
    <name type="scientific">Desulfobacter postgatei 2ac9</name>
    <dbReference type="NCBI Taxonomy" id="879212"/>
    <lineage>
        <taxon>Bacteria</taxon>
        <taxon>Pseudomonadati</taxon>
        <taxon>Thermodesulfobacteriota</taxon>
        <taxon>Desulfobacteria</taxon>
        <taxon>Desulfobacterales</taxon>
        <taxon>Desulfobacteraceae</taxon>
        <taxon>Desulfobacter</taxon>
    </lineage>
</organism>
<dbReference type="HOGENOM" id="CLU_027866_1_0_7"/>
<dbReference type="OrthoDB" id="9808528at2"/>
<evidence type="ECO:0000256" key="2">
    <source>
        <dbReference type="PROSITE-ProRule" id="PRU00703"/>
    </source>
</evidence>
<evidence type="ECO:0000313" key="5">
    <source>
        <dbReference type="EMBL" id="EIM64730.1"/>
    </source>
</evidence>
<dbReference type="SUPFAM" id="SSF81301">
    <property type="entry name" value="Nucleotidyltransferase"/>
    <property type="match status" value="1"/>
</dbReference>
<dbReference type="STRING" id="879212.DespoDRAFT_02913"/>
<dbReference type="EMBL" id="CM001488">
    <property type="protein sequence ID" value="EIM64730.1"/>
    <property type="molecule type" value="Genomic_DNA"/>
</dbReference>
<keyword evidence="6" id="KW-1185">Reference proteome</keyword>
<keyword evidence="1 2" id="KW-0129">CBS domain</keyword>